<organism evidence="2 3">
    <name type="scientific">Suillus luteus UH-Slu-Lm8-n1</name>
    <dbReference type="NCBI Taxonomy" id="930992"/>
    <lineage>
        <taxon>Eukaryota</taxon>
        <taxon>Fungi</taxon>
        <taxon>Dikarya</taxon>
        <taxon>Basidiomycota</taxon>
        <taxon>Agaricomycotina</taxon>
        <taxon>Agaricomycetes</taxon>
        <taxon>Agaricomycetidae</taxon>
        <taxon>Boletales</taxon>
        <taxon>Suillineae</taxon>
        <taxon>Suillaceae</taxon>
        <taxon>Suillus</taxon>
    </lineage>
</organism>
<dbReference type="AlphaFoldDB" id="A0A0D0B012"/>
<dbReference type="InParanoid" id="A0A0D0B012"/>
<keyword evidence="1" id="KW-0812">Transmembrane</keyword>
<evidence type="ECO:0000256" key="1">
    <source>
        <dbReference type="SAM" id="Phobius"/>
    </source>
</evidence>
<reference evidence="3" key="2">
    <citation type="submission" date="2015-01" db="EMBL/GenBank/DDBJ databases">
        <title>Evolutionary Origins and Diversification of the Mycorrhizal Mutualists.</title>
        <authorList>
            <consortium name="DOE Joint Genome Institute"/>
            <consortium name="Mycorrhizal Genomics Consortium"/>
            <person name="Kohler A."/>
            <person name="Kuo A."/>
            <person name="Nagy L.G."/>
            <person name="Floudas D."/>
            <person name="Copeland A."/>
            <person name="Barry K.W."/>
            <person name="Cichocki N."/>
            <person name="Veneault-Fourrey C."/>
            <person name="LaButti K."/>
            <person name="Lindquist E.A."/>
            <person name="Lipzen A."/>
            <person name="Lundell T."/>
            <person name="Morin E."/>
            <person name="Murat C."/>
            <person name="Riley R."/>
            <person name="Ohm R."/>
            <person name="Sun H."/>
            <person name="Tunlid A."/>
            <person name="Henrissat B."/>
            <person name="Grigoriev I.V."/>
            <person name="Hibbett D.S."/>
            <person name="Martin F."/>
        </authorList>
    </citation>
    <scope>NUCLEOTIDE SEQUENCE [LARGE SCALE GENOMIC DNA]</scope>
    <source>
        <strain evidence="3">UH-Slu-Lm8-n1</strain>
    </source>
</reference>
<keyword evidence="1" id="KW-0472">Membrane</keyword>
<keyword evidence="3" id="KW-1185">Reference proteome</keyword>
<proteinExistence type="predicted"/>
<dbReference type="EMBL" id="KN835324">
    <property type="protein sequence ID" value="KIK39897.1"/>
    <property type="molecule type" value="Genomic_DNA"/>
</dbReference>
<evidence type="ECO:0000313" key="2">
    <source>
        <dbReference type="EMBL" id="KIK39897.1"/>
    </source>
</evidence>
<feature type="transmembrane region" description="Helical" evidence="1">
    <location>
        <begin position="82"/>
        <end position="103"/>
    </location>
</feature>
<protein>
    <submittedName>
        <fullName evidence="2">Uncharacterized protein</fullName>
    </submittedName>
</protein>
<gene>
    <name evidence="2" type="ORF">CY34DRAFT_298720</name>
</gene>
<evidence type="ECO:0000313" key="3">
    <source>
        <dbReference type="Proteomes" id="UP000054485"/>
    </source>
</evidence>
<name>A0A0D0B012_9AGAM</name>
<feature type="transmembrane region" description="Helical" evidence="1">
    <location>
        <begin position="115"/>
        <end position="135"/>
    </location>
</feature>
<dbReference type="Proteomes" id="UP000054485">
    <property type="component" value="Unassembled WGS sequence"/>
</dbReference>
<sequence length="149" mass="16275">MQKAPRCIQGYTQNVGRSRRYFYCYRMEACSTVSWGTGTQCLRMPGGVSKSHMWILVPSPSCKPVQAPAQHHSFEYAREGGLGVTVSRMIVTVVLETIITYLVSASNQDSEETLLAVLLFIVAFAVSAVSQCGVLGDEGDMADSYCDCT</sequence>
<keyword evidence="1" id="KW-1133">Transmembrane helix</keyword>
<reference evidence="2 3" key="1">
    <citation type="submission" date="2014-04" db="EMBL/GenBank/DDBJ databases">
        <authorList>
            <consortium name="DOE Joint Genome Institute"/>
            <person name="Kuo A."/>
            <person name="Ruytinx J."/>
            <person name="Rineau F."/>
            <person name="Colpaert J."/>
            <person name="Kohler A."/>
            <person name="Nagy L.G."/>
            <person name="Floudas D."/>
            <person name="Copeland A."/>
            <person name="Barry K.W."/>
            <person name="Cichocki N."/>
            <person name="Veneault-Fourrey C."/>
            <person name="LaButti K."/>
            <person name="Lindquist E.A."/>
            <person name="Lipzen A."/>
            <person name="Lundell T."/>
            <person name="Morin E."/>
            <person name="Murat C."/>
            <person name="Sun H."/>
            <person name="Tunlid A."/>
            <person name="Henrissat B."/>
            <person name="Grigoriev I.V."/>
            <person name="Hibbett D.S."/>
            <person name="Martin F."/>
            <person name="Nordberg H.P."/>
            <person name="Cantor M.N."/>
            <person name="Hua S.X."/>
        </authorList>
    </citation>
    <scope>NUCLEOTIDE SEQUENCE [LARGE SCALE GENOMIC DNA]</scope>
    <source>
        <strain evidence="2 3">UH-Slu-Lm8-n1</strain>
    </source>
</reference>
<accession>A0A0D0B012</accession>
<dbReference type="HOGENOM" id="CLU_1750894_0_0_1"/>